<reference evidence="3" key="2">
    <citation type="journal article" date="2024" name="Plant">
        <title>Genomic evolution and insights into agronomic trait innovations of Sesamum species.</title>
        <authorList>
            <person name="Miao H."/>
            <person name="Wang L."/>
            <person name="Qu L."/>
            <person name="Liu H."/>
            <person name="Sun Y."/>
            <person name="Le M."/>
            <person name="Wang Q."/>
            <person name="Wei S."/>
            <person name="Zheng Y."/>
            <person name="Lin W."/>
            <person name="Duan Y."/>
            <person name="Cao H."/>
            <person name="Xiong S."/>
            <person name="Wang X."/>
            <person name="Wei L."/>
            <person name="Li C."/>
            <person name="Ma Q."/>
            <person name="Ju M."/>
            <person name="Zhao R."/>
            <person name="Li G."/>
            <person name="Mu C."/>
            <person name="Tian Q."/>
            <person name="Mei H."/>
            <person name="Zhang T."/>
            <person name="Gao T."/>
            <person name="Zhang H."/>
        </authorList>
    </citation>
    <scope>NUCLEOTIDE SEQUENCE</scope>
    <source>
        <strain evidence="3">3651</strain>
    </source>
</reference>
<keyword evidence="4" id="KW-1185">Reference proteome</keyword>
<reference evidence="3" key="1">
    <citation type="submission" date="2020-06" db="EMBL/GenBank/DDBJ databases">
        <authorList>
            <person name="Li T."/>
            <person name="Hu X."/>
            <person name="Zhang T."/>
            <person name="Song X."/>
            <person name="Zhang H."/>
            <person name="Dai N."/>
            <person name="Sheng W."/>
            <person name="Hou X."/>
            <person name="Wei L."/>
        </authorList>
    </citation>
    <scope>NUCLEOTIDE SEQUENCE</scope>
    <source>
        <strain evidence="3">3651</strain>
        <tissue evidence="3">Leaf</tissue>
    </source>
</reference>
<protein>
    <recommendedName>
        <fullName evidence="5">Secreted protein</fullName>
    </recommendedName>
</protein>
<evidence type="ECO:0000313" key="4">
    <source>
        <dbReference type="Proteomes" id="UP001293254"/>
    </source>
</evidence>
<comment type="caution">
    <text evidence="3">The sequence shown here is derived from an EMBL/GenBank/DDBJ whole genome shotgun (WGS) entry which is preliminary data.</text>
</comment>
<evidence type="ECO:0000256" key="2">
    <source>
        <dbReference type="SAM" id="SignalP"/>
    </source>
</evidence>
<feature type="signal peptide" evidence="2">
    <location>
        <begin position="1"/>
        <end position="15"/>
    </location>
</feature>
<sequence>MVPFLYLYFLMVTNAAKLNSFAWGCRPQCSSPDAPLDAPPADAPFDDPPVDAPSPNALPTDALDTFDFDLLDMPLHAPLDDPPIDAPPVDALDTSGAGSDNTFDSSTPALLRSERQRVPVRHSSPVSVITL</sequence>
<dbReference type="AlphaFoldDB" id="A0AAE1YCL9"/>
<dbReference type="Proteomes" id="UP001293254">
    <property type="component" value="Unassembled WGS sequence"/>
</dbReference>
<evidence type="ECO:0000256" key="1">
    <source>
        <dbReference type="SAM" id="MobiDB-lite"/>
    </source>
</evidence>
<proteinExistence type="predicted"/>
<feature type="region of interest" description="Disordered" evidence="1">
    <location>
        <begin position="29"/>
        <end position="58"/>
    </location>
</feature>
<feature type="compositionally biased region" description="Polar residues" evidence="1">
    <location>
        <begin position="96"/>
        <end position="108"/>
    </location>
</feature>
<keyword evidence="2" id="KW-0732">Signal</keyword>
<accession>A0AAE1YCL9</accession>
<dbReference type="EMBL" id="JACGWO010000005">
    <property type="protein sequence ID" value="KAK4427779.1"/>
    <property type="molecule type" value="Genomic_DNA"/>
</dbReference>
<name>A0AAE1YCL9_9LAMI</name>
<feature type="chain" id="PRO_5041988962" description="Secreted protein" evidence="2">
    <location>
        <begin position="16"/>
        <end position="131"/>
    </location>
</feature>
<evidence type="ECO:0008006" key="5">
    <source>
        <dbReference type="Google" id="ProtNLM"/>
    </source>
</evidence>
<feature type="compositionally biased region" description="Low complexity" evidence="1">
    <location>
        <begin position="121"/>
        <end position="131"/>
    </location>
</feature>
<organism evidence="3 4">
    <name type="scientific">Sesamum alatum</name>
    <dbReference type="NCBI Taxonomy" id="300844"/>
    <lineage>
        <taxon>Eukaryota</taxon>
        <taxon>Viridiplantae</taxon>
        <taxon>Streptophyta</taxon>
        <taxon>Embryophyta</taxon>
        <taxon>Tracheophyta</taxon>
        <taxon>Spermatophyta</taxon>
        <taxon>Magnoliopsida</taxon>
        <taxon>eudicotyledons</taxon>
        <taxon>Gunneridae</taxon>
        <taxon>Pentapetalae</taxon>
        <taxon>asterids</taxon>
        <taxon>lamiids</taxon>
        <taxon>Lamiales</taxon>
        <taxon>Pedaliaceae</taxon>
        <taxon>Sesamum</taxon>
    </lineage>
</organism>
<evidence type="ECO:0000313" key="3">
    <source>
        <dbReference type="EMBL" id="KAK4427779.1"/>
    </source>
</evidence>
<gene>
    <name evidence="3" type="ORF">Salat_1546900</name>
</gene>
<feature type="region of interest" description="Disordered" evidence="1">
    <location>
        <begin position="77"/>
        <end position="131"/>
    </location>
</feature>